<dbReference type="EMBL" id="CP011043">
    <property type="protein sequence ID" value="AJW79385.1"/>
    <property type="molecule type" value="Genomic_DNA"/>
</dbReference>
<evidence type="ECO:0000256" key="8">
    <source>
        <dbReference type="ARBA" id="ARBA00022741"/>
    </source>
</evidence>
<comment type="subunit">
    <text evidence="3">Monomer.</text>
</comment>
<dbReference type="SUPFAM" id="SSF56112">
    <property type="entry name" value="Protein kinase-like (PK-like)"/>
    <property type="match status" value="1"/>
</dbReference>
<evidence type="ECO:0000256" key="10">
    <source>
        <dbReference type="ARBA" id="ARBA00022840"/>
    </source>
</evidence>
<evidence type="ECO:0000259" key="15">
    <source>
        <dbReference type="Pfam" id="PF18085"/>
    </source>
</evidence>
<dbReference type="KEGG" id="cmh:VO01_09810"/>
<evidence type="ECO:0000313" key="16">
    <source>
        <dbReference type="EMBL" id="AJW79385.1"/>
    </source>
</evidence>
<evidence type="ECO:0000256" key="6">
    <source>
        <dbReference type="ARBA" id="ARBA00022600"/>
    </source>
</evidence>
<evidence type="ECO:0000256" key="11">
    <source>
        <dbReference type="ARBA" id="ARBA00023056"/>
    </source>
</evidence>
<dbReference type="Proteomes" id="UP000032604">
    <property type="component" value="Chromosome"/>
</dbReference>
<dbReference type="EC" id="2.7.1.175" evidence="4"/>
<reference evidence="16 17" key="1">
    <citation type="journal article" date="2015" name="Genome Announc.">
        <title>Complete Genome Sequence of Clavibacter michiganensis subsp. insidiosus R1-1 Using PacBio Single-Molecule Real-Time Technology.</title>
        <authorList>
            <person name="Lu Y."/>
            <person name="Samac D.A."/>
            <person name="Glazebrook J."/>
            <person name="Ishimaru C.A."/>
        </authorList>
    </citation>
    <scope>NUCLEOTIDE SEQUENCE [LARGE SCALE GENOMIC DNA]</scope>
    <source>
        <strain evidence="16 17">R1-1</strain>
    </source>
</reference>
<evidence type="ECO:0000256" key="5">
    <source>
        <dbReference type="ARBA" id="ARBA00013882"/>
    </source>
</evidence>
<comment type="similarity">
    <text evidence="2">Belongs to the aminoglycoside phosphotransferase family.</text>
</comment>
<dbReference type="UniPathway" id="UPA00164"/>
<evidence type="ECO:0000256" key="14">
    <source>
        <dbReference type="ARBA" id="ARBA00049067"/>
    </source>
</evidence>
<organism evidence="16 17">
    <name type="scientific">Clavibacter michiganensis subsp. insidiosus</name>
    <dbReference type="NCBI Taxonomy" id="33014"/>
    <lineage>
        <taxon>Bacteria</taxon>
        <taxon>Bacillati</taxon>
        <taxon>Actinomycetota</taxon>
        <taxon>Actinomycetes</taxon>
        <taxon>Micrococcales</taxon>
        <taxon>Microbacteriaceae</taxon>
        <taxon>Clavibacter</taxon>
    </lineage>
</organism>
<evidence type="ECO:0000256" key="2">
    <source>
        <dbReference type="ARBA" id="ARBA00006219"/>
    </source>
</evidence>
<proteinExistence type="inferred from homology"/>
<sequence length="489" mass="53248">MQHHDLSVIPDFLAAWMREQRWFASKGTEPRLERIGGWSFSDEGWFARIETHLIIDHGSAKPVLYQVPLTYRQAPLEELKPFHIGTTVEDDGVELHVYDGPHDPAYAWALIRTILDDREADVDETSLGATARGQRQPGVEIATVVGSHVLSGEQSNTSIIYDMVSADGHAVNPMIVKVFRALHHGENPDVVLQSAIAGAGSRLVPQTMGSVLAQWSDSGREEGRAVGHVAFAQEFLPGVTDAWRVALRAAEADADFQAEARALGEATADVHATLAAALPTVEATPEVIEGIMVSFRRRHATAEREVPEIAAFHDAIASVYDAAERGEWPKLQRIHGDYHLGQVLSVPNRGWVLLDFEGEPMRPMHERSLADVTLRDVAGMLRSFDYVAGSYALAHPGKTAAAWASAARRAFVDGYIARSGTDLRANRALLDAFEIDKAVYEAIYEVRNRPGWLSIPLQAVARLATRSSTLGAATTPGATGPREAGPITS</sequence>
<keyword evidence="12" id="KW-0119">Carbohydrate metabolism</keyword>
<evidence type="ECO:0000256" key="9">
    <source>
        <dbReference type="ARBA" id="ARBA00022777"/>
    </source>
</evidence>
<dbReference type="GO" id="GO:0016301">
    <property type="term" value="F:kinase activity"/>
    <property type="evidence" value="ECO:0007669"/>
    <property type="project" value="UniProtKB-KW"/>
</dbReference>
<evidence type="ECO:0000256" key="12">
    <source>
        <dbReference type="ARBA" id="ARBA00023277"/>
    </source>
</evidence>
<evidence type="ECO:0000256" key="1">
    <source>
        <dbReference type="ARBA" id="ARBA00004964"/>
    </source>
</evidence>
<evidence type="ECO:0000256" key="7">
    <source>
        <dbReference type="ARBA" id="ARBA00022679"/>
    </source>
</evidence>
<name>A0A0D5CJA4_9MICO</name>
<evidence type="ECO:0000313" key="17">
    <source>
        <dbReference type="Proteomes" id="UP000032604"/>
    </source>
</evidence>
<dbReference type="PATRIC" id="fig|33014.5.peg.2027"/>
<gene>
    <name evidence="16" type="ORF">VO01_09810</name>
</gene>
<keyword evidence="7 16" id="KW-0808">Transferase</keyword>
<keyword evidence="9" id="KW-0418">Kinase</keyword>
<keyword evidence="6" id="KW-0321">Glycogen metabolism</keyword>
<feature type="domain" description="Maltokinase N-terminal cap" evidence="15">
    <location>
        <begin position="16"/>
        <end position="103"/>
    </location>
</feature>
<evidence type="ECO:0000256" key="4">
    <source>
        <dbReference type="ARBA" id="ARBA00011962"/>
    </source>
</evidence>
<dbReference type="HOGENOM" id="CLU_029675_0_0_11"/>
<keyword evidence="8" id="KW-0547">Nucleotide-binding</keyword>
<dbReference type="AlphaFoldDB" id="A0A0D5CJA4"/>
<dbReference type="GO" id="GO:0005524">
    <property type="term" value="F:ATP binding"/>
    <property type="evidence" value="ECO:0007669"/>
    <property type="project" value="UniProtKB-KW"/>
</dbReference>
<keyword evidence="10" id="KW-0067">ATP-binding</keyword>
<evidence type="ECO:0000256" key="3">
    <source>
        <dbReference type="ARBA" id="ARBA00011245"/>
    </source>
</evidence>
<keyword evidence="11" id="KW-0320">Glycogen biosynthesis</keyword>
<dbReference type="RefSeq" id="WP_045528601.1">
    <property type="nucleotide sequence ID" value="NZ_CP011043.1"/>
</dbReference>
<protein>
    <recommendedName>
        <fullName evidence="5">Maltokinase</fullName>
        <ecNumber evidence="4">2.7.1.175</ecNumber>
    </recommendedName>
    <alternativeName>
        <fullName evidence="13">Maltose-1-phosphate synthase</fullName>
    </alternativeName>
</protein>
<accession>A0A0D5CJA4</accession>
<dbReference type="InterPro" id="IPR011009">
    <property type="entry name" value="Kinase-like_dom_sf"/>
</dbReference>
<dbReference type="Pfam" id="PF18085">
    <property type="entry name" value="Mak_N_cap"/>
    <property type="match status" value="1"/>
</dbReference>
<dbReference type="Gene3D" id="3.90.1200.10">
    <property type="match status" value="1"/>
</dbReference>
<evidence type="ECO:0000256" key="13">
    <source>
        <dbReference type="ARBA" id="ARBA00031251"/>
    </source>
</evidence>
<dbReference type="InterPro" id="IPR040999">
    <property type="entry name" value="Mak_N_cap"/>
</dbReference>
<comment type="pathway">
    <text evidence="1">Glycan biosynthesis; glycogen biosynthesis.</text>
</comment>
<dbReference type="OrthoDB" id="3787729at2"/>
<comment type="catalytic activity">
    <reaction evidence="14">
        <text>D-maltose + ATP = alpha-maltose 1-phosphate + ADP + H(+)</text>
        <dbReference type="Rhea" id="RHEA:31915"/>
        <dbReference type="ChEBI" id="CHEBI:15378"/>
        <dbReference type="ChEBI" id="CHEBI:17306"/>
        <dbReference type="ChEBI" id="CHEBI:30616"/>
        <dbReference type="ChEBI" id="CHEBI:63576"/>
        <dbReference type="ChEBI" id="CHEBI:456216"/>
        <dbReference type="EC" id="2.7.1.175"/>
    </reaction>
</comment>
<dbReference type="GO" id="GO:0005978">
    <property type="term" value="P:glycogen biosynthetic process"/>
    <property type="evidence" value="ECO:0007669"/>
    <property type="project" value="UniProtKB-UniPathway"/>
</dbReference>